<evidence type="ECO:0000256" key="7">
    <source>
        <dbReference type="ARBA" id="ARBA00022692"/>
    </source>
</evidence>
<evidence type="ECO:0000313" key="15">
    <source>
        <dbReference type="EMBL" id="SFG56085.1"/>
    </source>
</evidence>
<feature type="transmembrane region" description="Helical" evidence="12">
    <location>
        <begin position="21"/>
        <end position="42"/>
    </location>
</feature>
<evidence type="ECO:0000256" key="2">
    <source>
        <dbReference type="ARBA" id="ARBA00022448"/>
    </source>
</evidence>
<protein>
    <submittedName>
        <fullName evidence="15">PTS system, maltose and glucose-specific IIC component</fullName>
    </submittedName>
</protein>
<accession>A0A1I2STE8</accession>
<keyword evidence="5" id="KW-0808">Transferase</keyword>
<dbReference type="InterPro" id="IPR050429">
    <property type="entry name" value="PTS_Glucose_EIICBA"/>
</dbReference>
<dbReference type="Pfam" id="PF00367">
    <property type="entry name" value="PTS_EIIB"/>
    <property type="match status" value="1"/>
</dbReference>
<dbReference type="GO" id="GO:0008982">
    <property type="term" value="F:protein-N(PI)-phosphohistidine-sugar phosphotransferase activity"/>
    <property type="evidence" value="ECO:0007669"/>
    <property type="project" value="InterPro"/>
</dbReference>
<dbReference type="NCBIfam" id="NF007509">
    <property type="entry name" value="PRK10110.1"/>
    <property type="match status" value="1"/>
</dbReference>
<evidence type="ECO:0000256" key="5">
    <source>
        <dbReference type="ARBA" id="ARBA00022679"/>
    </source>
</evidence>
<evidence type="ECO:0000256" key="11">
    <source>
        <dbReference type="PROSITE-ProRule" id="PRU00421"/>
    </source>
</evidence>
<dbReference type="GO" id="GO:0005886">
    <property type="term" value="C:plasma membrane"/>
    <property type="evidence" value="ECO:0007669"/>
    <property type="project" value="UniProtKB-SubCell"/>
</dbReference>
<feature type="domain" description="PTS EIIB type-1" evidence="13">
    <location>
        <begin position="447"/>
        <end position="529"/>
    </location>
</feature>
<sequence>MKPTRSKSSGVWEFFQGLGKTFMLPVALLAFMGLMLGVGSAFSGSATIEAFPWLGNPVLQVFFRFIATIGGFAFSYLPVLFAMAIPLGLARHEKGVAAFSGFVGYIVMHLSINFYLTETGRLAPEEAMRQAGQGMVMGIQTFEMGVLGGIIAGIIVHFLHRRFHAVQLPDAFAFFSGARFVPIITALVMSVVGIAMPLIWPLFAWTIGGIGSLIQKAGAAGPFLFGAGERLLLPFGLHHILVALIRFTEAGGTAVVCGETVSGALNIFYKELSCPEVTHFSVQATQFLSQGKMPTFLFGLPAVALAIYHTAHPENRKKIRGLLISGVVASVVAGITEPIEFLFLFVAPVLYLIHAALTGLGFMTMGLLGVTIGNTDGNIIDFIVFGLLQGWKTKWYLVPIVGAVWFVVYYAIFRFAIVRFDLKTPGREKKGPSGEKEDSPETGKTIDYNARKVLEALGGADNILSLDNCITRLRLVVKDMKPIDEEALKANGAIGVVKLDETNLQVVVGPQVGLLKNRLEKLIEQQQRTSDHEA</sequence>
<dbReference type="PANTHER" id="PTHR30009:SF20">
    <property type="entry name" value="PTS SYSTEM GLUCOSE-SPECIFIC EIICB COMPONENT-RELATED"/>
    <property type="match status" value="1"/>
</dbReference>
<keyword evidence="3" id="KW-1003">Cell membrane</keyword>
<proteinExistence type="predicted"/>
<name>A0A1I2STE8_9BACL</name>
<evidence type="ECO:0000256" key="10">
    <source>
        <dbReference type="ARBA" id="ARBA00023136"/>
    </source>
</evidence>
<dbReference type="CDD" id="cd00212">
    <property type="entry name" value="PTS_IIB_glc"/>
    <property type="match status" value="1"/>
</dbReference>
<evidence type="ECO:0000256" key="8">
    <source>
        <dbReference type="ARBA" id="ARBA00022777"/>
    </source>
</evidence>
<dbReference type="STRING" id="201973.SAMN04488025_1486"/>
<keyword evidence="6" id="KW-0598">Phosphotransferase system</keyword>
<feature type="transmembrane region" description="Helical" evidence="12">
    <location>
        <begin position="180"/>
        <end position="203"/>
    </location>
</feature>
<evidence type="ECO:0000256" key="12">
    <source>
        <dbReference type="SAM" id="Phobius"/>
    </source>
</evidence>
<evidence type="ECO:0000256" key="3">
    <source>
        <dbReference type="ARBA" id="ARBA00022475"/>
    </source>
</evidence>
<dbReference type="OrthoDB" id="9764327at2"/>
<dbReference type="InterPro" id="IPR003352">
    <property type="entry name" value="PTS_EIIC"/>
</dbReference>
<evidence type="ECO:0000259" key="14">
    <source>
        <dbReference type="PROSITE" id="PS51103"/>
    </source>
</evidence>
<evidence type="ECO:0000256" key="9">
    <source>
        <dbReference type="ARBA" id="ARBA00022989"/>
    </source>
</evidence>
<feature type="transmembrane region" description="Helical" evidence="12">
    <location>
        <begin position="96"/>
        <end position="116"/>
    </location>
</feature>
<keyword evidence="2" id="KW-0813">Transport</keyword>
<dbReference type="NCBIfam" id="TIGR02004">
    <property type="entry name" value="PTS-IIBC-malX"/>
    <property type="match status" value="1"/>
</dbReference>
<keyword evidence="8" id="KW-0418">Kinase</keyword>
<reference evidence="15 16" key="1">
    <citation type="submission" date="2016-10" db="EMBL/GenBank/DDBJ databases">
        <authorList>
            <person name="de Groot N.N."/>
        </authorList>
    </citation>
    <scope>NUCLEOTIDE SEQUENCE [LARGE SCALE GENOMIC DNA]</scope>
    <source>
        <strain evidence="15 16">DSM 44945</strain>
    </source>
</reference>
<dbReference type="GO" id="GO:1904659">
    <property type="term" value="P:D-glucose transmembrane transport"/>
    <property type="evidence" value="ECO:0007669"/>
    <property type="project" value="TreeGrafter"/>
</dbReference>
<feature type="transmembrane region" description="Helical" evidence="12">
    <location>
        <begin position="136"/>
        <end position="159"/>
    </location>
</feature>
<dbReference type="Proteomes" id="UP000198661">
    <property type="component" value="Unassembled WGS sequence"/>
</dbReference>
<gene>
    <name evidence="15" type="ORF">SAMN04488025_1486</name>
</gene>
<dbReference type="RefSeq" id="WP_092041638.1">
    <property type="nucleotide sequence ID" value="NZ_FOOK01000048.1"/>
</dbReference>
<keyword evidence="7 12" id="KW-0812">Transmembrane</keyword>
<evidence type="ECO:0000256" key="1">
    <source>
        <dbReference type="ARBA" id="ARBA00004651"/>
    </source>
</evidence>
<dbReference type="InterPro" id="IPR011301">
    <property type="entry name" value="PTS_Mal/Glc-sp_IIBC_component"/>
</dbReference>
<dbReference type="InterPro" id="IPR001996">
    <property type="entry name" value="PTS_IIB_1"/>
</dbReference>
<dbReference type="GO" id="GO:0090564">
    <property type="term" value="F:protein-phosphocysteine-glucose phosphotransferase system transporter activity"/>
    <property type="evidence" value="ECO:0007669"/>
    <property type="project" value="TreeGrafter"/>
</dbReference>
<dbReference type="PROSITE" id="PS51098">
    <property type="entry name" value="PTS_EIIB_TYPE_1"/>
    <property type="match status" value="1"/>
</dbReference>
<feature type="transmembrane region" description="Helical" evidence="12">
    <location>
        <begin position="62"/>
        <end position="84"/>
    </location>
</feature>
<dbReference type="Gene3D" id="3.30.1360.60">
    <property type="entry name" value="Glucose permease domain IIB"/>
    <property type="match status" value="1"/>
</dbReference>
<keyword evidence="9 12" id="KW-1133">Transmembrane helix</keyword>
<dbReference type="SUPFAM" id="SSF55604">
    <property type="entry name" value="Glucose permease domain IIB"/>
    <property type="match status" value="1"/>
</dbReference>
<feature type="transmembrane region" description="Helical" evidence="12">
    <location>
        <begin position="351"/>
        <end position="374"/>
    </location>
</feature>
<evidence type="ECO:0000256" key="4">
    <source>
        <dbReference type="ARBA" id="ARBA00022597"/>
    </source>
</evidence>
<keyword evidence="16" id="KW-1185">Reference proteome</keyword>
<keyword evidence="4" id="KW-0762">Sugar transport</keyword>
<feature type="active site" description="Phosphocysteine intermediate; for EIIB activity" evidence="11">
    <location>
        <position position="469"/>
    </location>
</feature>
<dbReference type="PROSITE" id="PS51103">
    <property type="entry name" value="PTS_EIIC_TYPE_1"/>
    <property type="match status" value="1"/>
</dbReference>
<feature type="transmembrane region" description="Helical" evidence="12">
    <location>
        <begin position="395"/>
        <end position="417"/>
    </location>
</feature>
<dbReference type="GO" id="GO:0009401">
    <property type="term" value="P:phosphoenolpyruvate-dependent sugar phosphotransferase system"/>
    <property type="evidence" value="ECO:0007669"/>
    <property type="project" value="UniProtKB-KW"/>
</dbReference>
<feature type="transmembrane region" description="Helical" evidence="12">
    <location>
        <begin position="293"/>
        <end position="311"/>
    </location>
</feature>
<dbReference type="AlphaFoldDB" id="A0A1I2STE8"/>
<dbReference type="PROSITE" id="PS01035">
    <property type="entry name" value="PTS_EIIB_TYPE_1_CYS"/>
    <property type="match status" value="1"/>
</dbReference>
<feature type="domain" description="PTS EIIC type-1" evidence="14">
    <location>
        <begin position="9"/>
        <end position="429"/>
    </location>
</feature>
<dbReference type="InterPro" id="IPR036878">
    <property type="entry name" value="Glu_permease_IIB"/>
</dbReference>
<dbReference type="InterPro" id="IPR013013">
    <property type="entry name" value="PTS_EIIC_1"/>
</dbReference>
<dbReference type="PANTHER" id="PTHR30009">
    <property type="entry name" value="CYTOCHROME C-TYPE SYNTHESIS PROTEIN AND PTS TRANSMEMBRANE COMPONENT"/>
    <property type="match status" value="1"/>
</dbReference>
<dbReference type="EMBL" id="FOOK01000048">
    <property type="protein sequence ID" value="SFG56085.1"/>
    <property type="molecule type" value="Genomic_DNA"/>
</dbReference>
<dbReference type="InterPro" id="IPR018113">
    <property type="entry name" value="PTrfase_EIIB_Cys"/>
</dbReference>
<dbReference type="GO" id="GO:0016301">
    <property type="term" value="F:kinase activity"/>
    <property type="evidence" value="ECO:0007669"/>
    <property type="project" value="UniProtKB-KW"/>
</dbReference>
<dbReference type="NCBIfam" id="TIGR00826">
    <property type="entry name" value="EIIB_glc"/>
    <property type="match status" value="1"/>
</dbReference>
<organism evidence="15 16">
    <name type="scientific">Planifilum fulgidum</name>
    <dbReference type="NCBI Taxonomy" id="201973"/>
    <lineage>
        <taxon>Bacteria</taxon>
        <taxon>Bacillati</taxon>
        <taxon>Bacillota</taxon>
        <taxon>Bacilli</taxon>
        <taxon>Bacillales</taxon>
        <taxon>Thermoactinomycetaceae</taxon>
        <taxon>Planifilum</taxon>
    </lineage>
</organism>
<keyword evidence="10 12" id="KW-0472">Membrane</keyword>
<feature type="transmembrane region" description="Helical" evidence="12">
    <location>
        <begin position="323"/>
        <end position="345"/>
    </location>
</feature>
<evidence type="ECO:0000259" key="13">
    <source>
        <dbReference type="PROSITE" id="PS51098"/>
    </source>
</evidence>
<dbReference type="FunFam" id="3.30.1360.60:FF:000001">
    <property type="entry name" value="PTS system glucose-specific IIBC component PtsG"/>
    <property type="match status" value="1"/>
</dbReference>
<evidence type="ECO:0000256" key="6">
    <source>
        <dbReference type="ARBA" id="ARBA00022683"/>
    </source>
</evidence>
<comment type="subcellular location">
    <subcellularLocation>
        <location evidence="1">Cell membrane</location>
        <topology evidence="1">Multi-pass membrane protein</topology>
    </subcellularLocation>
</comment>
<evidence type="ECO:0000313" key="16">
    <source>
        <dbReference type="Proteomes" id="UP000198661"/>
    </source>
</evidence>
<dbReference type="Pfam" id="PF02378">
    <property type="entry name" value="PTS_EIIC"/>
    <property type="match status" value="1"/>
</dbReference>